<evidence type="ECO:0000313" key="13">
    <source>
        <dbReference type="Proteomes" id="UP000292372"/>
    </source>
</evidence>
<dbReference type="InterPro" id="IPR015424">
    <property type="entry name" value="PyrdxlP-dep_Trfase"/>
</dbReference>
<organism evidence="12 13">
    <name type="scientific">Hyunsoonleella pacifica</name>
    <dbReference type="NCBI Taxonomy" id="1080224"/>
    <lineage>
        <taxon>Bacteria</taxon>
        <taxon>Pseudomonadati</taxon>
        <taxon>Bacteroidota</taxon>
        <taxon>Flavobacteriia</taxon>
        <taxon>Flavobacteriales</taxon>
        <taxon>Flavobacteriaceae</taxon>
    </lineage>
</organism>
<dbReference type="PANTHER" id="PTHR11601:SF34">
    <property type="entry name" value="CYSTEINE DESULFURASE"/>
    <property type="match status" value="1"/>
</dbReference>
<dbReference type="OrthoDB" id="9808002at2"/>
<dbReference type="PANTHER" id="PTHR11601">
    <property type="entry name" value="CYSTEINE DESULFURYLASE FAMILY MEMBER"/>
    <property type="match status" value="1"/>
</dbReference>
<evidence type="ECO:0000256" key="4">
    <source>
        <dbReference type="ARBA" id="ARBA00022679"/>
    </source>
</evidence>
<dbReference type="AlphaFoldDB" id="A0A4Q9FQS8"/>
<dbReference type="GO" id="GO:0051536">
    <property type="term" value="F:iron-sulfur cluster binding"/>
    <property type="evidence" value="ECO:0007669"/>
    <property type="project" value="UniProtKB-KW"/>
</dbReference>
<sequence length="384" mass="42361">MQQVYFDNAATTQMRDEVISVMTDVLKNNYGNASSSYNLGRLSKSLIENSRKVIANLLNVSASEIIFTSGGTEADNLVLQSAVKDLGVRHIVSSKIEHHAVLHTIEELQKQYGIKANFLNLDAYGNIDLDELDTLLTDNENVLVSLMFVNNEIGNILDIKKVADLCNTHNALFHTDAVQAIGHYNIDLESIKVDFLAASAHKFHGPKGVGFAFIRKNSGVKPMIYGGEQERGLRAGTESVHNIVGLEKAITLAYENLESETKYIKELKTYFISKLKSEIPNVLFNGFSEDLQKSTYTLVNVRLPITPKKSAMLLFQLDLKGVACSKGSACQSGSNIKSHVLAEILNAKNLELPSIRFSFSIYNTKAEIDYVVGILKDYISSSSS</sequence>
<dbReference type="InterPro" id="IPR015422">
    <property type="entry name" value="PyrdxlP-dep_Trfase_small"/>
</dbReference>
<dbReference type="RefSeq" id="WP_130936165.1">
    <property type="nucleotide sequence ID" value="NZ_BMEE01000001.1"/>
</dbReference>
<comment type="similarity">
    <text evidence="2">Belongs to the class-V pyridoxal-phosphate-dependent aminotransferase family. NifS/IscS subfamily.</text>
</comment>
<evidence type="ECO:0000313" key="12">
    <source>
        <dbReference type="EMBL" id="TBN17875.1"/>
    </source>
</evidence>
<dbReference type="GO" id="GO:0031071">
    <property type="term" value="F:cysteine desulfurase activity"/>
    <property type="evidence" value="ECO:0007669"/>
    <property type="project" value="UniProtKB-EC"/>
</dbReference>
<evidence type="ECO:0000259" key="11">
    <source>
        <dbReference type="Pfam" id="PF00266"/>
    </source>
</evidence>
<dbReference type="EC" id="2.8.1.7" evidence="3"/>
<dbReference type="InterPro" id="IPR000192">
    <property type="entry name" value="Aminotrans_V_dom"/>
</dbReference>
<keyword evidence="6" id="KW-0663">Pyridoxal phosphate</keyword>
<comment type="caution">
    <text evidence="12">The sequence shown here is derived from an EMBL/GenBank/DDBJ whole genome shotgun (WGS) entry which is preliminary data.</text>
</comment>
<dbReference type="Gene3D" id="3.40.640.10">
    <property type="entry name" value="Type I PLP-dependent aspartate aminotransferase-like (Major domain)"/>
    <property type="match status" value="1"/>
</dbReference>
<keyword evidence="8" id="KW-0411">Iron-sulfur</keyword>
<evidence type="ECO:0000256" key="2">
    <source>
        <dbReference type="ARBA" id="ARBA00006490"/>
    </source>
</evidence>
<evidence type="ECO:0000256" key="3">
    <source>
        <dbReference type="ARBA" id="ARBA00012239"/>
    </source>
</evidence>
<dbReference type="InterPro" id="IPR020578">
    <property type="entry name" value="Aminotrans_V_PyrdxlP_BS"/>
</dbReference>
<feature type="domain" description="Aminotransferase class V" evidence="11">
    <location>
        <begin position="4"/>
        <end position="371"/>
    </location>
</feature>
<evidence type="ECO:0000256" key="6">
    <source>
        <dbReference type="ARBA" id="ARBA00022898"/>
    </source>
</evidence>
<dbReference type="EMBL" id="SIRS01000002">
    <property type="protein sequence ID" value="TBN17875.1"/>
    <property type="molecule type" value="Genomic_DNA"/>
</dbReference>
<evidence type="ECO:0000256" key="9">
    <source>
        <dbReference type="ARBA" id="ARBA00050776"/>
    </source>
</evidence>
<evidence type="ECO:0000256" key="7">
    <source>
        <dbReference type="ARBA" id="ARBA00023004"/>
    </source>
</evidence>
<keyword evidence="5" id="KW-0479">Metal-binding</keyword>
<reference evidence="12 13" key="1">
    <citation type="journal article" date="2015" name="Int. J. Syst. Evol. Microbiol.">
        <title>Hyunsoonleella pacifica sp. nov., isolated from seawater of South Pacific Gyre.</title>
        <authorList>
            <person name="Gao X."/>
            <person name="Zhang Z."/>
            <person name="Dai X."/>
            <person name="Zhang X.H."/>
        </authorList>
    </citation>
    <scope>NUCLEOTIDE SEQUENCE [LARGE SCALE GENOMIC DNA]</scope>
    <source>
        <strain evidence="12 13">SW033</strain>
    </source>
</reference>
<dbReference type="SUPFAM" id="SSF53383">
    <property type="entry name" value="PLP-dependent transferases"/>
    <property type="match status" value="1"/>
</dbReference>
<accession>A0A4Q9FQS8</accession>
<name>A0A4Q9FQS8_9FLAO</name>
<dbReference type="PROSITE" id="PS00595">
    <property type="entry name" value="AA_TRANSFER_CLASS_5"/>
    <property type="match status" value="1"/>
</dbReference>
<evidence type="ECO:0000256" key="5">
    <source>
        <dbReference type="ARBA" id="ARBA00022723"/>
    </source>
</evidence>
<dbReference type="InterPro" id="IPR015421">
    <property type="entry name" value="PyrdxlP-dep_Trfase_major"/>
</dbReference>
<keyword evidence="7" id="KW-0408">Iron</keyword>
<evidence type="ECO:0000256" key="8">
    <source>
        <dbReference type="ARBA" id="ARBA00023014"/>
    </source>
</evidence>
<dbReference type="InterPro" id="IPR016454">
    <property type="entry name" value="Cysteine_dSase"/>
</dbReference>
<dbReference type="Proteomes" id="UP000292372">
    <property type="component" value="Unassembled WGS sequence"/>
</dbReference>
<evidence type="ECO:0000256" key="1">
    <source>
        <dbReference type="ARBA" id="ARBA00001933"/>
    </source>
</evidence>
<dbReference type="Pfam" id="PF00266">
    <property type="entry name" value="Aminotran_5"/>
    <property type="match status" value="1"/>
</dbReference>
<dbReference type="PIRSF" id="PIRSF005572">
    <property type="entry name" value="NifS"/>
    <property type="match status" value="1"/>
</dbReference>
<gene>
    <name evidence="12" type="ORF">EYD46_06065</name>
</gene>
<dbReference type="GO" id="GO:0046872">
    <property type="term" value="F:metal ion binding"/>
    <property type="evidence" value="ECO:0007669"/>
    <property type="project" value="UniProtKB-KW"/>
</dbReference>
<evidence type="ECO:0000256" key="10">
    <source>
        <dbReference type="RuleBase" id="RU004504"/>
    </source>
</evidence>
<comment type="catalytic activity">
    <reaction evidence="9">
        <text>(sulfur carrier)-H + L-cysteine = (sulfur carrier)-SH + L-alanine</text>
        <dbReference type="Rhea" id="RHEA:43892"/>
        <dbReference type="Rhea" id="RHEA-COMP:14737"/>
        <dbReference type="Rhea" id="RHEA-COMP:14739"/>
        <dbReference type="ChEBI" id="CHEBI:29917"/>
        <dbReference type="ChEBI" id="CHEBI:35235"/>
        <dbReference type="ChEBI" id="CHEBI:57972"/>
        <dbReference type="ChEBI" id="CHEBI:64428"/>
        <dbReference type="EC" id="2.8.1.7"/>
    </reaction>
</comment>
<dbReference type="Gene3D" id="3.90.1150.10">
    <property type="entry name" value="Aspartate Aminotransferase, domain 1"/>
    <property type="match status" value="1"/>
</dbReference>
<dbReference type="Gene3D" id="1.10.260.50">
    <property type="match status" value="1"/>
</dbReference>
<keyword evidence="4" id="KW-0808">Transferase</keyword>
<protein>
    <recommendedName>
        <fullName evidence="3">cysteine desulfurase</fullName>
        <ecNumber evidence="3">2.8.1.7</ecNumber>
    </recommendedName>
</protein>
<keyword evidence="13" id="KW-1185">Reference proteome</keyword>
<proteinExistence type="inferred from homology"/>
<comment type="cofactor">
    <cofactor evidence="1 10">
        <name>pyridoxal 5'-phosphate</name>
        <dbReference type="ChEBI" id="CHEBI:597326"/>
    </cofactor>
</comment>